<sequence>MDFQLFPLDRQICDIVFRPYSHTDEKVVISWREADPVVLEFSDDAPEFDVINHQTHTFTRFHLTGNFSSLKMEFLLERDPGFFLIHLYLPLTLTVLMSWHALWLKVEIPQARMVLSVNCLLTIVTVSNGARALIPRVSYLKAADVWTTACILFVYGVILVSAMVNYMSRLKLRALWLRKVDQAVADVCHVCKHGTPSDDFLLKMNRANKLEHHRNIKRSESVERNARYLFPICFLFFNIVYWPFYVLRAYAYF</sequence>
<evidence type="ECO:0000256" key="7">
    <source>
        <dbReference type="ARBA" id="ARBA00022989"/>
    </source>
</evidence>
<dbReference type="PRINTS" id="PR00253">
    <property type="entry name" value="GABAARECEPTR"/>
</dbReference>
<evidence type="ECO:0000256" key="10">
    <source>
        <dbReference type="ARBA" id="ARBA00023303"/>
    </source>
</evidence>
<dbReference type="GO" id="GO:0099095">
    <property type="term" value="F:ligand-gated monoatomic anion channel activity"/>
    <property type="evidence" value="ECO:0007669"/>
    <property type="project" value="UniProtKB-ARBA"/>
</dbReference>
<feature type="transmembrane region" description="Helical" evidence="11">
    <location>
        <begin position="81"/>
        <end position="102"/>
    </location>
</feature>
<evidence type="ECO:0000256" key="9">
    <source>
        <dbReference type="ARBA" id="ARBA00023136"/>
    </source>
</evidence>
<keyword evidence="10" id="KW-0407">Ion channel</keyword>
<dbReference type="Pfam" id="PF02932">
    <property type="entry name" value="Neur_chan_memb"/>
    <property type="match status" value="1"/>
</dbReference>
<accession>A0AAQ4DWP0</accession>
<dbReference type="InterPro" id="IPR006029">
    <property type="entry name" value="Neurotrans-gated_channel_TM"/>
</dbReference>
<comment type="subcellular location">
    <subcellularLocation>
        <location evidence="2">Cell membrane</location>
    </subcellularLocation>
    <subcellularLocation>
        <location evidence="1">Membrane</location>
        <topology evidence="1">Multi-pass membrane protein</topology>
    </subcellularLocation>
</comment>
<evidence type="ECO:0000256" key="5">
    <source>
        <dbReference type="ARBA" id="ARBA00022692"/>
    </source>
</evidence>
<keyword evidence="4" id="KW-1003">Cell membrane</keyword>
<dbReference type="SUPFAM" id="SSF90112">
    <property type="entry name" value="Neurotransmitter-gated ion-channel transmembrane pore"/>
    <property type="match status" value="1"/>
</dbReference>
<dbReference type="EMBL" id="JARKHS020025903">
    <property type="protein sequence ID" value="KAK8766880.1"/>
    <property type="molecule type" value="Genomic_DNA"/>
</dbReference>
<organism evidence="14 15">
    <name type="scientific">Amblyomma americanum</name>
    <name type="common">Lone star tick</name>
    <dbReference type="NCBI Taxonomy" id="6943"/>
    <lineage>
        <taxon>Eukaryota</taxon>
        <taxon>Metazoa</taxon>
        <taxon>Ecdysozoa</taxon>
        <taxon>Arthropoda</taxon>
        <taxon>Chelicerata</taxon>
        <taxon>Arachnida</taxon>
        <taxon>Acari</taxon>
        <taxon>Parasitiformes</taxon>
        <taxon>Ixodida</taxon>
        <taxon>Ixodoidea</taxon>
        <taxon>Ixodidae</taxon>
        <taxon>Amblyomminae</taxon>
        <taxon>Amblyomma</taxon>
    </lineage>
</organism>
<dbReference type="PANTHER" id="PTHR18945">
    <property type="entry name" value="NEUROTRANSMITTER GATED ION CHANNEL"/>
    <property type="match status" value="1"/>
</dbReference>
<dbReference type="AlphaFoldDB" id="A0AAQ4DWP0"/>
<feature type="domain" description="Neurotransmitter-gated ion-channel ligand-binding" evidence="12">
    <location>
        <begin position="1"/>
        <end position="78"/>
    </location>
</feature>
<feature type="transmembrane region" description="Helical" evidence="11">
    <location>
        <begin position="114"/>
        <end position="134"/>
    </location>
</feature>
<dbReference type="GO" id="GO:0005886">
    <property type="term" value="C:plasma membrane"/>
    <property type="evidence" value="ECO:0007669"/>
    <property type="project" value="UniProtKB-SubCell"/>
</dbReference>
<evidence type="ECO:0000256" key="2">
    <source>
        <dbReference type="ARBA" id="ARBA00004236"/>
    </source>
</evidence>
<keyword evidence="5 11" id="KW-0812">Transmembrane</keyword>
<feature type="transmembrane region" description="Helical" evidence="11">
    <location>
        <begin position="228"/>
        <end position="247"/>
    </location>
</feature>
<feature type="transmembrane region" description="Helical" evidence="11">
    <location>
        <begin position="146"/>
        <end position="168"/>
    </location>
</feature>
<dbReference type="InterPro" id="IPR006028">
    <property type="entry name" value="GABAA/Glycine_rcpt"/>
</dbReference>
<comment type="caution">
    <text evidence="14">The sequence shown here is derived from an EMBL/GenBank/DDBJ whole genome shotgun (WGS) entry which is preliminary data.</text>
</comment>
<dbReference type="InterPro" id="IPR006202">
    <property type="entry name" value="Neur_chan_lig-bd"/>
</dbReference>
<evidence type="ECO:0000259" key="13">
    <source>
        <dbReference type="Pfam" id="PF02932"/>
    </source>
</evidence>
<reference evidence="14 15" key="1">
    <citation type="journal article" date="2023" name="Arcadia Sci">
        <title>De novo assembly of a long-read Amblyomma americanum tick genome.</title>
        <authorList>
            <person name="Chou S."/>
            <person name="Poskanzer K.E."/>
            <person name="Rollins M."/>
            <person name="Thuy-Boun P.S."/>
        </authorList>
    </citation>
    <scope>NUCLEOTIDE SEQUENCE [LARGE SCALE GENOMIC DNA]</scope>
    <source>
        <strain evidence="14">F_SG_1</strain>
        <tissue evidence="14">Salivary glands</tissue>
    </source>
</reference>
<evidence type="ECO:0000256" key="1">
    <source>
        <dbReference type="ARBA" id="ARBA00004141"/>
    </source>
</evidence>
<evidence type="ECO:0000256" key="3">
    <source>
        <dbReference type="ARBA" id="ARBA00022448"/>
    </source>
</evidence>
<keyword evidence="8" id="KW-0406">Ion transport</keyword>
<evidence type="ECO:0000259" key="12">
    <source>
        <dbReference type="Pfam" id="PF02931"/>
    </source>
</evidence>
<dbReference type="GO" id="GO:0004888">
    <property type="term" value="F:transmembrane signaling receptor activity"/>
    <property type="evidence" value="ECO:0007669"/>
    <property type="project" value="InterPro"/>
</dbReference>
<keyword evidence="3" id="KW-0813">Transport</keyword>
<keyword evidence="7 11" id="KW-1133">Transmembrane helix</keyword>
<evidence type="ECO:0000256" key="8">
    <source>
        <dbReference type="ARBA" id="ARBA00023065"/>
    </source>
</evidence>
<dbReference type="CDD" id="cd19049">
    <property type="entry name" value="LGIC_TM_anion"/>
    <property type="match status" value="1"/>
</dbReference>
<evidence type="ECO:0000256" key="4">
    <source>
        <dbReference type="ARBA" id="ARBA00022475"/>
    </source>
</evidence>
<dbReference type="InterPro" id="IPR036719">
    <property type="entry name" value="Neuro-gated_channel_TM_sf"/>
</dbReference>
<dbReference type="GO" id="GO:0005230">
    <property type="term" value="F:extracellular ligand-gated monoatomic ion channel activity"/>
    <property type="evidence" value="ECO:0007669"/>
    <property type="project" value="InterPro"/>
</dbReference>
<gene>
    <name evidence="14" type="ORF">V5799_006337</name>
</gene>
<name>A0AAQ4DWP0_AMBAM</name>
<keyword evidence="15" id="KW-1185">Reference proteome</keyword>
<keyword evidence="9 11" id="KW-0472">Membrane</keyword>
<protein>
    <submittedName>
        <fullName evidence="14">Uncharacterized protein</fullName>
    </submittedName>
</protein>
<proteinExistence type="predicted"/>
<dbReference type="Gene3D" id="2.70.170.10">
    <property type="entry name" value="Neurotransmitter-gated ion-channel ligand-binding domain"/>
    <property type="match status" value="1"/>
</dbReference>
<dbReference type="InterPro" id="IPR038050">
    <property type="entry name" value="Neuro_actylchol_rec"/>
</dbReference>
<dbReference type="Gene3D" id="1.20.58.390">
    <property type="entry name" value="Neurotransmitter-gated ion-channel transmembrane domain"/>
    <property type="match status" value="1"/>
</dbReference>
<feature type="domain" description="Neurotransmitter-gated ion-channel transmembrane" evidence="13">
    <location>
        <begin position="87"/>
        <end position="169"/>
    </location>
</feature>
<dbReference type="InterPro" id="IPR036734">
    <property type="entry name" value="Neur_chan_lig-bd_sf"/>
</dbReference>
<keyword evidence="6" id="KW-0732">Signal</keyword>
<dbReference type="GO" id="GO:0005254">
    <property type="term" value="F:chloride channel activity"/>
    <property type="evidence" value="ECO:0007669"/>
    <property type="project" value="UniProtKB-ARBA"/>
</dbReference>
<evidence type="ECO:0000313" key="15">
    <source>
        <dbReference type="Proteomes" id="UP001321473"/>
    </source>
</evidence>
<dbReference type="SUPFAM" id="SSF63712">
    <property type="entry name" value="Nicotinic receptor ligand binding domain-like"/>
    <property type="match status" value="1"/>
</dbReference>
<dbReference type="Proteomes" id="UP001321473">
    <property type="component" value="Unassembled WGS sequence"/>
</dbReference>
<evidence type="ECO:0000313" key="14">
    <source>
        <dbReference type="EMBL" id="KAK8766880.1"/>
    </source>
</evidence>
<dbReference type="Pfam" id="PF02931">
    <property type="entry name" value="Neur_chan_LBD"/>
    <property type="match status" value="1"/>
</dbReference>
<evidence type="ECO:0000256" key="6">
    <source>
        <dbReference type="ARBA" id="ARBA00022729"/>
    </source>
</evidence>
<evidence type="ECO:0000256" key="11">
    <source>
        <dbReference type="SAM" id="Phobius"/>
    </source>
</evidence>
<dbReference type="InterPro" id="IPR006201">
    <property type="entry name" value="Neur_channel"/>
</dbReference>